<feature type="compositionally biased region" description="Basic and acidic residues" evidence="8">
    <location>
        <begin position="311"/>
        <end position="329"/>
    </location>
</feature>
<sequence>MKPSLHLSQEDDEPVTPIISRTTSRSLSFNVDEATAIRAVSTRPWVSFVLDDTQYLIKTIFEVSQYALVITDMCDVWWCGGNDVTLEEDNKVHNAQLEIASSQIRSILQAFFTTQGKDVRYVMDSTTKGVELSVSSKISSYLFTWLFRCSAATKQSQVIRDQLIAPLLVINTELSRQRTLLTSLLPIINKHNILDNKKKRTFENERTFTARCMQSKTFVDSLNDTPRLNLDEISREIYLKFTEHQATTQPEVPDRDGHSPSFDKGHLSPTQDLFKTTPDAVRKLNATTPTDRSSEEMTQTLHQDMESPTEAQRREDIKRKLTKKQDAPKTKKLKFV</sequence>
<keyword evidence="11" id="KW-1185">Reference proteome</keyword>
<dbReference type="OrthoDB" id="2155935at2759"/>
<name>A0A2P6MTS3_9EUKA</name>
<dbReference type="Pfam" id="PF09302">
    <property type="entry name" value="XLF"/>
    <property type="match status" value="1"/>
</dbReference>
<keyword evidence="5" id="KW-0539">Nucleus</keyword>
<evidence type="ECO:0000259" key="9">
    <source>
        <dbReference type="Pfam" id="PF09302"/>
    </source>
</evidence>
<comment type="subcellular location">
    <subcellularLocation>
        <location evidence="1">Nucleus</location>
    </subcellularLocation>
</comment>
<dbReference type="InterPro" id="IPR015381">
    <property type="entry name" value="XLF-like_N"/>
</dbReference>
<dbReference type="GO" id="GO:0045027">
    <property type="term" value="F:DNA end binding"/>
    <property type="evidence" value="ECO:0007669"/>
    <property type="project" value="TreeGrafter"/>
</dbReference>
<feature type="compositionally biased region" description="Basic and acidic residues" evidence="8">
    <location>
        <begin position="252"/>
        <end position="266"/>
    </location>
</feature>
<dbReference type="PANTHER" id="PTHR32235:SF1">
    <property type="entry name" value="NON-HOMOLOGOUS END-JOINING FACTOR 1"/>
    <property type="match status" value="1"/>
</dbReference>
<protein>
    <recommendedName>
        <fullName evidence="7">Non-homologous end-joining factor 1</fullName>
    </recommendedName>
</protein>
<keyword evidence="3" id="KW-0238">DNA-binding</keyword>
<evidence type="ECO:0000256" key="5">
    <source>
        <dbReference type="ARBA" id="ARBA00023242"/>
    </source>
</evidence>
<dbReference type="PANTHER" id="PTHR32235">
    <property type="entry name" value="NON-HOMOLOGOUS END-JOINING FACTOR 1"/>
    <property type="match status" value="1"/>
</dbReference>
<accession>A0A2P6MTS3</accession>
<dbReference type="GO" id="GO:0006303">
    <property type="term" value="P:double-strand break repair via nonhomologous end joining"/>
    <property type="evidence" value="ECO:0007669"/>
    <property type="project" value="UniProtKB-ARBA"/>
</dbReference>
<evidence type="ECO:0000256" key="7">
    <source>
        <dbReference type="ARBA" id="ARBA00044529"/>
    </source>
</evidence>
<evidence type="ECO:0000256" key="8">
    <source>
        <dbReference type="SAM" id="MobiDB-lite"/>
    </source>
</evidence>
<keyword evidence="2" id="KW-0227">DNA damage</keyword>
<evidence type="ECO:0000256" key="3">
    <source>
        <dbReference type="ARBA" id="ARBA00023125"/>
    </source>
</evidence>
<keyword evidence="4" id="KW-0234">DNA repair</keyword>
<evidence type="ECO:0000313" key="10">
    <source>
        <dbReference type="EMBL" id="PRP75109.1"/>
    </source>
</evidence>
<evidence type="ECO:0000256" key="6">
    <source>
        <dbReference type="ARBA" id="ARBA00025747"/>
    </source>
</evidence>
<gene>
    <name evidence="10" type="ORF">PROFUN_03945</name>
</gene>
<evidence type="ECO:0000313" key="11">
    <source>
        <dbReference type="Proteomes" id="UP000241769"/>
    </source>
</evidence>
<feature type="compositionally biased region" description="Polar residues" evidence="8">
    <location>
        <begin position="285"/>
        <end position="302"/>
    </location>
</feature>
<feature type="region of interest" description="Disordered" evidence="8">
    <location>
        <begin position="244"/>
        <end position="336"/>
    </location>
</feature>
<dbReference type="InterPro" id="IPR052287">
    <property type="entry name" value="NHEJ_factor"/>
</dbReference>
<evidence type="ECO:0000256" key="4">
    <source>
        <dbReference type="ARBA" id="ARBA00023204"/>
    </source>
</evidence>
<comment type="similarity">
    <text evidence="6">Belongs to the XRCC4-XLF family. XLF subfamily.</text>
</comment>
<dbReference type="Gene3D" id="2.170.210.10">
    <property type="entry name" value="DNA double-strand break repair and VJ recombination XRCC4, N-terminal"/>
    <property type="match status" value="1"/>
</dbReference>
<dbReference type="Proteomes" id="UP000241769">
    <property type="component" value="Unassembled WGS sequence"/>
</dbReference>
<reference evidence="10 11" key="1">
    <citation type="journal article" date="2018" name="Genome Biol. Evol.">
        <title>Multiple Roots of Fruiting Body Formation in Amoebozoa.</title>
        <authorList>
            <person name="Hillmann F."/>
            <person name="Forbes G."/>
            <person name="Novohradska S."/>
            <person name="Ferling I."/>
            <person name="Riege K."/>
            <person name="Groth M."/>
            <person name="Westermann M."/>
            <person name="Marz M."/>
            <person name="Spaller T."/>
            <person name="Winckler T."/>
            <person name="Schaap P."/>
            <person name="Glockner G."/>
        </authorList>
    </citation>
    <scope>NUCLEOTIDE SEQUENCE [LARGE SCALE GENOMIC DNA]</scope>
    <source>
        <strain evidence="10 11">Jena</strain>
    </source>
</reference>
<feature type="domain" description="XLF-like N-terminal" evidence="9">
    <location>
        <begin position="44"/>
        <end position="150"/>
    </location>
</feature>
<evidence type="ECO:0000256" key="1">
    <source>
        <dbReference type="ARBA" id="ARBA00004123"/>
    </source>
</evidence>
<dbReference type="CDD" id="cd22285">
    <property type="entry name" value="HD_XLF_N"/>
    <property type="match status" value="1"/>
</dbReference>
<organism evidence="10 11">
    <name type="scientific">Planoprotostelium fungivorum</name>
    <dbReference type="NCBI Taxonomy" id="1890364"/>
    <lineage>
        <taxon>Eukaryota</taxon>
        <taxon>Amoebozoa</taxon>
        <taxon>Evosea</taxon>
        <taxon>Variosea</taxon>
        <taxon>Cavosteliida</taxon>
        <taxon>Cavosteliaceae</taxon>
        <taxon>Planoprotostelium</taxon>
    </lineage>
</organism>
<dbReference type="EMBL" id="MDYQ01000419">
    <property type="protein sequence ID" value="PRP75109.1"/>
    <property type="molecule type" value="Genomic_DNA"/>
</dbReference>
<proteinExistence type="inferred from homology"/>
<comment type="caution">
    <text evidence="10">The sequence shown here is derived from an EMBL/GenBank/DDBJ whole genome shotgun (WGS) entry which is preliminary data.</text>
</comment>
<dbReference type="InterPro" id="IPR038051">
    <property type="entry name" value="XRCC4-like_N_sf"/>
</dbReference>
<dbReference type="GO" id="GO:0032807">
    <property type="term" value="C:DNA ligase IV complex"/>
    <property type="evidence" value="ECO:0007669"/>
    <property type="project" value="TreeGrafter"/>
</dbReference>
<dbReference type="STRING" id="1890364.A0A2P6MTS3"/>
<dbReference type="AlphaFoldDB" id="A0A2P6MTS3"/>
<dbReference type="InParanoid" id="A0A2P6MTS3"/>
<evidence type="ECO:0000256" key="2">
    <source>
        <dbReference type="ARBA" id="ARBA00022763"/>
    </source>
</evidence>